<dbReference type="GO" id="GO:0005886">
    <property type="term" value="C:plasma membrane"/>
    <property type="evidence" value="ECO:0007669"/>
    <property type="project" value="TreeGrafter"/>
</dbReference>
<protein>
    <submittedName>
        <fullName evidence="7">Putative ABC transport system permease protein</fullName>
    </submittedName>
</protein>
<feature type="transmembrane region" description="Helical" evidence="6">
    <location>
        <begin position="90"/>
        <end position="112"/>
    </location>
</feature>
<dbReference type="Proteomes" id="UP000199220">
    <property type="component" value="Unassembled WGS sequence"/>
</dbReference>
<keyword evidence="5 6" id="KW-0472">Membrane</keyword>
<sequence length="252" mass="25545">MTIAPGPGLAIAIVLLVGVAIAASAIGHLRQERAIGVAALRAVVQLAAVSLVIAAALSSLLWSAVVVVVMFLVAALTSAHRVGALRRWPWVALAMAAGLTPTLTVIFVSGAVPFTGAALVPVVGIIIGGAMMAHTLVGMRAFGTLRERHGAYEAALSLGMSRAEAISEVVADVLPEALVPGQDQTRTVGLVTLPGAYIGVLLGGGSALQAGAAQVLVLLGLVAAQTVTVVVAHLLIRSGRLLPADLRERLRP</sequence>
<evidence type="ECO:0000256" key="2">
    <source>
        <dbReference type="ARBA" id="ARBA00005268"/>
    </source>
</evidence>
<dbReference type="RefSeq" id="WP_089773634.1">
    <property type="nucleotide sequence ID" value="NZ_FNTX01000002.1"/>
</dbReference>
<dbReference type="EMBL" id="FNTX01000002">
    <property type="protein sequence ID" value="SEE74333.1"/>
    <property type="molecule type" value="Genomic_DNA"/>
</dbReference>
<dbReference type="PANTHER" id="PTHR30028">
    <property type="entry name" value="UPF0014 INNER MEMBRANE PROTEIN YBBM-RELATED"/>
    <property type="match status" value="1"/>
</dbReference>
<keyword evidence="8" id="KW-1185">Reference proteome</keyword>
<evidence type="ECO:0000313" key="7">
    <source>
        <dbReference type="EMBL" id="SEE74333.1"/>
    </source>
</evidence>
<evidence type="ECO:0000256" key="1">
    <source>
        <dbReference type="ARBA" id="ARBA00004141"/>
    </source>
</evidence>
<evidence type="ECO:0000256" key="3">
    <source>
        <dbReference type="ARBA" id="ARBA00022692"/>
    </source>
</evidence>
<feature type="transmembrane region" description="Helical" evidence="6">
    <location>
        <begin position="188"/>
        <end position="209"/>
    </location>
</feature>
<reference evidence="8" key="1">
    <citation type="submission" date="2016-10" db="EMBL/GenBank/DDBJ databases">
        <authorList>
            <person name="Varghese N."/>
            <person name="Submissions S."/>
        </authorList>
    </citation>
    <scope>NUCLEOTIDE SEQUENCE [LARGE SCALE GENOMIC DNA]</scope>
    <source>
        <strain evidence="8">DSM 21368</strain>
    </source>
</reference>
<evidence type="ECO:0000256" key="5">
    <source>
        <dbReference type="ARBA" id="ARBA00023136"/>
    </source>
</evidence>
<comment type="similarity">
    <text evidence="2">Belongs to the UPF0014 family.</text>
</comment>
<dbReference type="PANTHER" id="PTHR30028:SF0">
    <property type="entry name" value="PROTEIN ALUMINUM SENSITIVE 3"/>
    <property type="match status" value="1"/>
</dbReference>
<dbReference type="AlphaFoldDB" id="A0A1H5LBA5"/>
<comment type="subcellular location">
    <subcellularLocation>
        <location evidence="1">Membrane</location>
        <topology evidence="1">Multi-pass membrane protein</topology>
    </subcellularLocation>
</comment>
<feature type="transmembrane region" description="Helical" evidence="6">
    <location>
        <begin position="60"/>
        <end position="78"/>
    </location>
</feature>
<dbReference type="OrthoDB" id="3212530at2"/>
<evidence type="ECO:0000313" key="8">
    <source>
        <dbReference type="Proteomes" id="UP000199220"/>
    </source>
</evidence>
<keyword evidence="3 6" id="KW-0812">Transmembrane</keyword>
<proteinExistence type="inferred from homology"/>
<gene>
    <name evidence="7" type="ORF">SAMN04488554_2717</name>
</gene>
<feature type="transmembrane region" description="Helical" evidence="6">
    <location>
        <begin position="6"/>
        <end position="27"/>
    </location>
</feature>
<feature type="transmembrane region" description="Helical" evidence="6">
    <location>
        <begin position="34"/>
        <end position="54"/>
    </location>
</feature>
<accession>A0A1H5LBA5</accession>
<keyword evidence="4 6" id="KW-1133">Transmembrane helix</keyword>
<name>A0A1H5LBA5_9MICO</name>
<evidence type="ECO:0000256" key="6">
    <source>
        <dbReference type="SAM" id="Phobius"/>
    </source>
</evidence>
<evidence type="ECO:0000256" key="4">
    <source>
        <dbReference type="ARBA" id="ARBA00022989"/>
    </source>
</evidence>
<organism evidence="7 8">
    <name type="scientific">Ruania alba</name>
    <dbReference type="NCBI Taxonomy" id="648782"/>
    <lineage>
        <taxon>Bacteria</taxon>
        <taxon>Bacillati</taxon>
        <taxon>Actinomycetota</taxon>
        <taxon>Actinomycetes</taxon>
        <taxon>Micrococcales</taxon>
        <taxon>Ruaniaceae</taxon>
        <taxon>Ruania</taxon>
    </lineage>
</organism>
<feature type="transmembrane region" description="Helical" evidence="6">
    <location>
        <begin position="215"/>
        <end position="236"/>
    </location>
</feature>
<dbReference type="InterPro" id="IPR005226">
    <property type="entry name" value="UPF0014_fam"/>
</dbReference>
<dbReference type="STRING" id="648782.SAMN04488554_2717"/>
<dbReference type="Pfam" id="PF03649">
    <property type="entry name" value="UPF0014"/>
    <property type="match status" value="1"/>
</dbReference>
<feature type="transmembrane region" description="Helical" evidence="6">
    <location>
        <begin position="118"/>
        <end position="139"/>
    </location>
</feature>